<feature type="domain" description="Thioredoxin" evidence="1">
    <location>
        <begin position="5"/>
        <end position="93"/>
    </location>
</feature>
<dbReference type="KEGG" id="smax:FJR03_01295"/>
<dbReference type="CDD" id="cd02947">
    <property type="entry name" value="TRX_family"/>
    <property type="match status" value="1"/>
</dbReference>
<evidence type="ECO:0000259" key="1">
    <source>
        <dbReference type="Pfam" id="PF00085"/>
    </source>
</evidence>
<dbReference type="PANTHER" id="PTHR45663">
    <property type="entry name" value="GEO12009P1"/>
    <property type="match status" value="1"/>
</dbReference>
<dbReference type="InterPro" id="IPR013766">
    <property type="entry name" value="Thioredoxin_domain"/>
</dbReference>
<name>A0A7M3V9L7_9BACT</name>
<dbReference type="GO" id="GO:0005829">
    <property type="term" value="C:cytosol"/>
    <property type="evidence" value="ECO:0007669"/>
    <property type="project" value="TreeGrafter"/>
</dbReference>
<sequence>MQTIEEIENKIKENLAVMVYFSAPTCNVCHALKPKLLEAIDANFKEFEIVSVDTSIDQEVAAHFSVFTIPTVLIFLDGREFLRKSRHMSVDEVIREIKRPYEIMIS</sequence>
<organism evidence="2 3">
    <name type="scientific">Sulfurimonas marina</name>
    <dbReference type="NCBI Taxonomy" id="2590551"/>
    <lineage>
        <taxon>Bacteria</taxon>
        <taxon>Pseudomonadati</taxon>
        <taxon>Campylobacterota</taxon>
        <taxon>Epsilonproteobacteria</taxon>
        <taxon>Campylobacterales</taxon>
        <taxon>Sulfurimonadaceae</taxon>
        <taxon>Sulfurimonas</taxon>
    </lineage>
</organism>
<gene>
    <name evidence="2" type="ORF">FJR03_01295</name>
</gene>
<protein>
    <submittedName>
        <fullName evidence="2">Thioredoxin family protein</fullName>
    </submittedName>
</protein>
<dbReference type="Pfam" id="PF00085">
    <property type="entry name" value="Thioredoxin"/>
    <property type="match status" value="1"/>
</dbReference>
<reference evidence="2 3" key="1">
    <citation type="submission" date="2019-06" db="EMBL/GenBank/DDBJ databases">
        <title>Sulfurimonas gotlandica sp. nov., a chemoautotrophic and psychrotolerant epsilonproteobacterium isolated from a pelagic redoxcline, and an emended description of the genus Sulfurimonas.</title>
        <authorList>
            <person name="Wang S."/>
            <person name="Jiang L."/>
            <person name="Shao Z."/>
        </authorList>
    </citation>
    <scope>NUCLEOTIDE SEQUENCE [LARGE SCALE GENOMIC DNA]</scope>
    <source>
        <strain evidence="2 3">B2</strain>
    </source>
</reference>
<dbReference type="AlphaFoldDB" id="A0A7M3V9L7"/>
<dbReference type="PANTHER" id="PTHR45663:SF11">
    <property type="entry name" value="GEO12009P1"/>
    <property type="match status" value="1"/>
</dbReference>
<evidence type="ECO:0000313" key="3">
    <source>
        <dbReference type="Proteomes" id="UP000593910"/>
    </source>
</evidence>
<dbReference type="GO" id="GO:0045454">
    <property type="term" value="P:cell redox homeostasis"/>
    <property type="evidence" value="ECO:0007669"/>
    <property type="project" value="TreeGrafter"/>
</dbReference>
<dbReference type="GO" id="GO:0015035">
    <property type="term" value="F:protein-disulfide reductase activity"/>
    <property type="evidence" value="ECO:0007669"/>
    <property type="project" value="TreeGrafter"/>
</dbReference>
<dbReference type="Proteomes" id="UP000593910">
    <property type="component" value="Chromosome"/>
</dbReference>
<dbReference type="EMBL" id="CP041165">
    <property type="protein sequence ID" value="QOP40450.1"/>
    <property type="molecule type" value="Genomic_DNA"/>
</dbReference>
<proteinExistence type="predicted"/>
<dbReference type="InterPro" id="IPR036249">
    <property type="entry name" value="Thioredoxin-like_sf"/>
</dbReference>
<evidence type="ECO:0000313" key="2">
    <source>
        <dbReference type="EMBL" id="QOP40450.1"/>
    </source>
</evidence>
<dbReference type="PROSITE" id="PS51354">
    <property type="entry name" value="GLUTAREDOXIN_2"/>
    <property type="match status" value="1"/>
</dbReference>
<dbReference type="RefSeq" id="WP_193113875.1">
    <property type="nucleotide sequence ID" value="NZ_CP041165.1"/>
</dbReference>
<keyword evidence="3" id="KW-1185">Reference proteome</keyword>
<accession>A0A7M3V9L7</accession>
<dbReference type="SUPFAM" id="SSF52833">
    <property type="entry name" value="Thioredoxin-like"/>
    <property type="match status" value="1"/>
</dbReference>
<dbReference type="Gene3D" id="3.40.30.10">
    <property type="entry name" value="Glutaredoxin"/>
    <property type="match status" value="1"/>
</dbReference>